<name>A0A8H7QLJ6_9FUNG</name>
<protein>
    <submittedName>
        <fullName evidence="6">Uncharacterized protein</fullName>
    </submittedName>
</protein>
<dbReference type="PANTHER" id="PTHR31465">
    <property type="entry name" value="PROTEIN RTA1-RELATED"/>
    <property type="match status" value="1"/>
</dbReference>
<evidence type="ECO:0000256" key="5">
    <source>
        <dbReference type="SAM" id="Phobius"/>
    </source>
</evidence>
<evidence type="ECO:0000256" key="3">
    <source>
        <dbReference type="ARBA" id="ARBA00022989"/>
    </source>
</evidence>
<evidence type="ECO:0000313" key="7">
    <source>
        <dbReference type="Proteomes" id="UP000603453"/>
    </source>
</evidence>
<comment type="subcellular location">
    <subcellularLocation>
        <location evidence="1">Membrane</location>
        <topology evidence="1">Multi-pass membrane protein</topology>
    </subcellularLocation>
</comment>
<gene>
    <name evidence="6" type="ORF">INT47_000448</name>
</gene>
<feature type="transmembrane region" description="Helical" evidence="5">
    <location>
        <begin position="228"/>
        <end position="248"/>
    </location>
</feature>
<feature type="transmembrane region" description="Helical" evidence="5">
    <location>
        <begin position="151"/>
        <end position="174"/>
    </location>
</feature>
<dbReference type="PANTHER" id="PTHR31465:SF1">
    <property type="entry name" value="PROTEIN RTA1-RELATED"/>
    <property type="match status" value="1"/>
</dbReference>
<keyword evidence="2 5" id="KW-0812">Transmembrane</keyword>
<feature type="transmembrane region" description="Helical" evidence="5">
    <location>
        <begin position="117"/>
        <end position="139"/>
    </location>
</feature>
<keyword evidence="4 5" id="KW-0472">Membrane</keyword>
<comment type="caution">
    <text evidence="6">The sequence shown here is derived from an EMBL/GenBank/DDBJ whole genome shotgun (WGS) entry which is preliminary data.</text>
</comment>
<dbReference type="AlphaFoldDB" id="A0A8H7QLJ6"/>
<evidence type="ECO:0000256" key="4">
    <source>
        <dbReference type="ARBA" id="ARBA00023136"/>
    </source>
</evidence>
<evidence type="ECO:0000313" key="6">
    <source>
        <dbReference type="EMBL" id="KAG2194305.1"/>
    </source>
</evidence>
<proteinExistence type="predicted"/>
<dbReference type="Proteomes" id="UP000603453">
    <property type="component" value="Unassembled WGS sequence"/>
</dbReference>
<feature type="transmembrane region" description="Helical" evidence="5">
    <location>
        <begin position="75"/>
        <end position="96"/>
    </location>
</feature>
<dbReference type="InterPro" id="IPR007568">
    <property type="entry name" value="RTA1"/>
</dbReference>
<dbReference type="GO" id="GO:0016020">
    <property type="term" value="C:membrane"/>
    <property type="evidence" value="ECO:0007669"/>
    <property type="project" value="UniProtKB-SubCell"/>
</dbReference>
<dbReference type="OrthoDB" id="3358017at2759"/>
<keyword evidence="3 5" id="KW-1133">Transmembrane helix</keyword>
<evidence type="ECO:0000256" key="2">
    <source>
        <dbReference type="ARBA" id="ARBA00022692"/>
    </source>
</evidence>
<organism evidence="6 7">
    <name type="scientific">Mucor saturninus</name>
    <dbReference type="NCBI Taxonomy" id="64648"/>
    <lineage>
        <taxon>Eukaryota</taxon>
        <taxon>Fungi</taxon>
        <taxon>Fungi incertae sedis</taxon>
        <taxon>Mucoromycota</taxon>
        <taxon>Mucoromycotina</taxon>
        <taxon>Mucoromycetes</taxon>
        <taxon>Mucorales</taxon>
        <taxon>Mucorineae</taxon>
        <taxon>Mucoraceae</taxon>
        <taxon>Mucor</taxon>
    </lineage>
</organism>
<dbReference type="EMBL" id="JAEPRD010000200">
    <property type="protein sequence ID" value="KAG2194305.1"/>
    <property type="molecule type" value="Genomic_DNA"/>
</dbReference>
<evidence type="ECO:0000256" key="1">
    <source>
        <dbReference type="ARBA" id="ARBA00004141"/>
    </source>
</evidence>
<keyword evidence="7" id="KW-1185">Reference proteome</keyword>
<feature type="transmembrane region" description="Helical" evidence="5">
    <location>
        <begin position="195"/>
        <end position="213"/>
    </location>
</feature>
<feature type="transmembrane region" description="Helical" evidence="5">
    <location>
        <begin position="43"/>
        <end position="63"/>
    </location>
</feature>
<reference evidence="6" key="1">
    <citation type="submission" date="2020-12" db="EMBL/GenBank/DDBJ databases">
        <title>Metabolic potential, ecology and presence of endohyphal bacteria is reflected in genomic diversity of Mucoromycotina.</title>
        <authorList>
            <person name="Muszewska A."/>
            <person name="Okrasinska A."/>
            <person name="Steczkiewicz K."/>
            <person name="Drgas O."/>
            <person name="Orlowska M."/>
            <person name="Perlinska-Lenart U."/>
            <person name="Aleksandrzak-Piekarczyk T."/>
            <person name="Szatraj K."/>
            <person name="Zielenkiewicz U."/>
            <person name="Pilsyk S."/>
            <person name="Malc E."/>
            <person name="Mieczkowski P."/>
            <person name="Kruszewska J.S."/>
            <person name="Biernat P."/>
            <person name="Pawlowska J."/>
        </authorList>
    </citation>
    <scope>NUCLEOTIDE SEQUENCE</scope>
    <source>
        <strain evidence="6">WA0000017839</strain>
    </source>
</reference>
<sequence>MDLVYLYFHYYPNAPVAYVALAIFAIIDIYLILRIITQKAPSFMFKLIILATVETLGFVIRILCIKTDVTFAKYLIMNIFMLLAPNILAIVNYNTIAHILTLANIETDKIYLKSKPITIFFIACTITSSMFQAVGGSIQALAQYRVVGPKLAITGLSLQLSIFVLFTVLATYVFRKNSIQYYVKGVDNPKKKAITRIYIVLALMAIRVIYRLAQFATGSTGIIATHEWALYVFDPLIVATCFLIFSTLNTCFPKRDEEDVCTLEDLEIGKEVSSVVDIK</sequence>
<accession>A0A8H7QLJ6</accession>
<dbReference type="Pfam" id="PF04479">
    <property type="entry name" value="RTA1"/>
    <property type="match status" value="1"/>
</dbReference>
<feature type="transmembrane region" description="Helical" evidence="5">
    <location>
        <begin position="16"/>
        <end position="36"/>
    </location>
</feature>